<evidence type="ECO:0008006" key="4">
    <source>
        <dbReference type="Google" id="ProtNLM"/>
    </source>
</evidence>
<proteinExistence type="inferred from homology"/>
<evidence type="ECO:0000256" key="1">
    <source>
        <dbReference type="ARBA" id="ARBA00006974"/>
    </source>
</evidence>
<organism evidence="2 3">
    <name type="scientific">Cinchona calisaya</name>
    <dbReference type="NCBI Taxonomy" id="153742"/>
    <lineage>
        <taxon>Eukaryota</taxon>
        <taxon>Viridiplantae</taxon>
        <taxon>Streptophyta</taxon>
        <taxon>Embryophyta</taxon>
        <taxon>Tracheophyta</taxon>
        <taxon>Spermatophyta</taxon>
        <taxon>Magnoliopsida</taxon>
        <taxon>eudicotyledons</taxon>
        <taxon>Gunneridae</taxon>
        <taxon>Pentapetalae</taxon>
        <taxon>asterids</taxon>
        <taxon>lamiids</taxon>
        <taxon>Gentianales</taxon>
        <taxon>Rubiaceae</taxon>
        <taxon>Cinchonoideae</taxon>
        <taxon>Cinchoneae</taxon>
        <taxon>Cinchona</taxon>
    </lineage>
</organism>
<gene>
    <name evidence="2" type="ORF">ACH5RR_023878</name>
</gene>
<accession>A0ABD2ZBY8</accession>
<reference evidence="2 3" key="1">
    <citation type="submission" date="2024-11" db="EMBL/GenBank/DDBJ databases">
        <title>A near-complete genome assembly of Cinchona calisaya.</title>
        <authorList>
            <person name="Lian D.C."/>
            <person name="Zhao X.W."/>
            <person name="Wei L."/>
        </authorList>
    </citation>
    <scope>NUCLEOTIDE SEQUENCE [LARGE SCALE GENOMIC DNA]</scope>
    <source>
        <tissue evidence="2">Nenye</tissue>
    </source>
</reference>
<dbReference type="EMBL" id="JBJUIK010000010">
    <property type="protein sequence ID" value="KAL3516976.1"/>
    <property type="molecule type" value="Genomic_DNA"/>
</dbReference>
<protein>
    <recommendedName>
        <fullName evidence="4">Small auxin up regulated protein</fullName>
    </recommendedName>
</protein>
<dbReference type="InterPro" id="IPR003676">
    <property type="entry name" value="SAUR_fam"/>
</dbReference>
<name>A0ABD2ZBY8_9GENT</name>
<evidence type="ECO:0000313" key="2">
    <source>
        <dbReference type="EMBL" id="KAL3516976.1"/>
    </source>
</evidence>
<keyword evidence="3" id="KW-1185">Reference proteome</keyword>
<dbReference type="AlphaFoldDB" id="A0ABD2ZBY8"/>
<dbReference type="PANTHER" id="PTHR31374">
    <property type="entry name" value="AUXIN-INDUCED PROTEIN-LIKE-RELATED"/>
    <property type="match status" value="1"/>
</dbReference>
<comment type="caution">
    <text evidence="2">The sequence shown here is derived from an EMBL/GenBank/DDBJ whole genome shotgun (WGS) entry which is preliminary data.</text>
</comment>
<evidence type="ECO:0000313" key="3">
    <source>
        <dbReference type="Proteomes" id="UP001630127"/>
    </source>
</evidence>
<dbReference type="PANTHER" id="PTHR31374:SF304">
    <property type="entry name" value="OS04G0537100 PROTEIN"/>
    <property type="match status" value="1"/>
</dbReference>
<sequence>MGKIRGFLLKHKVNTLFRCVFRRHHSPMRYHRLDPHPFFLDKPISRLISWTHNLRTKAKAICCSSKSLIPGRVVNNGYMQIGHDPVEVPKGQMAIYVGQKDGGDFQRVLVPVIYFNHPLFGQLLKEAEEEFGYNHPGAITIPCRISEFEHVQTRIKQGRTTRKWK</sequence>
<comment type="similarity">
    <text evidence="1">Belongs to the ARG7 family.</text>
</comment>
<dbReference type="Proteomes" id="UP001630127">
    <property type="component" value="Unassembled WGS sequence"/>
</dbReference>
<dbReference type="Pfam" id="PF02519">
    <property type="entry name" value="Auxin_inducible"/>
    <property type="match status" value="1"/>
</dbReference>